<dbReference type="PANTHER" id="PTHR24056:SF171">
    <property type="entry name" value="CYCLIN-DEPENDENT KINASE 20"/>
    <property type="match status" value="1"/>
</dbReference>
<evidence type="ECO:0000313" key="14">
    <source>
        <dbReference type="Proteomes" id="UP000001307"/>
    </source>
</evidence>
<reference evidence="13" key="1">
    <citation type="journal article" date="2010" name="Science">
        <title>Plasticity of animal genome architecture unmasked by rapid evolution of a pelagic tunicate.</title>
        <authorList>
            <person name="Denoeud F."/>
            <person name="Henriet S."/>
            <person name="Mungpakdee S."/>
            <person name="Aury J.M."/>
            <person name="Da Silva C."/>
            <person name="Brinkmann H."/>
            <person name="Mikhaleva J."/>
            <person name="Olsen L.C."/>
            <person name="Jubin C."/>
            <person name="Canestro C."/>
            <person name="Bouquet J.M."/>
            <person name="Danks G."/>
            <person name="Poulain J."/>
            <person name="Campsteijn C."/>
            <person name="Adamski M."/>
            <person name="Cross I."/>
            <person name="Yadetie F."/>
            <person name="Muffato M."/>
            <person name="Louis A."/>
            <person name="Butcher S."/>
            <person name="Tsagkogeorga G."/>
            <person name="Konrad A."/>
            <person name="Singh S."/>
            <person name="Jensen M.F."/>
            <person name="Cong E.H."/>
            <person name="Eikeseth-Otteraa H."/>
            <person name="Noel B."/>
            <person name="Anthouard V."/>
            <person name="Porcel B.M."/>
            <person name="Kachouri-Lafond R."/>
            <person name="Nishino A."/>
            <person name="Ugolini M."/>
            <person name="Chourrout P."/>
            <person name="Nishida H."/>
            <person name="Aasland R."/>
            <person name="Huzurbazar S."/>
            <person name="Westhof E."/>
            <person name="Delsuc F."/>
            <person name="Lehrach H."/>
            <person name="Reinhardt R."/>
            <person name="Weissenbach J."/>
            <person name="Roy S.W."/>
            <person name="Artiguenave F."/>
            <person name="Postlethwait J.H."/>
            <person name="Manak J.R."/>
            <person name="Thompson E.M."/>
            <person name="Jaillon O."/>
            <person name="Du Pasquier L."/>
            <person name="Boudinot P."/>
            <person name="Liberles D.A."/>
            <person name="Volff J.N."/>
            <person name="Philippe H."/>
            <person name="Lenhard B."/>
            <person name="Roest Crollius H."/>
            <person name="Wincker P."/>
            <person name="Chourrout D."/>
        </authorList>
    </citation>
    <scope>NUCLEOTIDE SEQUENCE [LARGE SCALE GENOMIC DNA]</scope>
</reference>
<dbReference type="GO" id="GO:0004693">
    <property type="term" value="F:cyclin-dependent protein serine/threonine kinase activity"/>
    <property type="evidence" value="ECO:0007669"/>
    <property type="project" value="UniProtKB-EC"/>
</dbReference>
<evidence type="ECO:0000259" key="12">
    <source>
        <dbReference type="PROSITE" id="PS50011"/>
    </source>
</evidence>
<dbReference type="AlphaFoldDB" id="E4XS57"/>
<evidence type="ECO:0000256" key="5">
    <source>
        <dbReference type="ARBA" id="ARBA00022777"/>
    </source>
</evidence>
<evidence type="ECO:0000256" key="2">
    <source>
        <dbReference type="ARBA" id="ARBA00022527"/>
    </source>
</evidence>
<keyword evidence="4" id="KW-0547">Nucleotide-binding</keyword>
<dbReference type="Pfam" id="PF00069">
    <property type="entry name" value="Pkinase"/>
    <property type="match status" value="1"/>
</dbReference>
<dbReference type="Proteomes" id="UP000001307">
    <property type="component" value="Unassembled WGS sequence"/>
</dbReference>
<evidence type="ECO:0000313" key="13">
    <source>
        <dbReference type="EMBL" id="CBY12605.1"/>
    </source>
</evidence>
<feature type="domain" description="Protein kinase" evidence="12">
    <location>
        <begin position="1"/>
        <end position="91"/>
    </location>
</feature>
<keyword evidence="6" id="KW-0067">ATP-binding</keyword>
<dbReference type="PROSITE" id="PS50011">
    <property type="entry name" value="PROTEIN_KINASE_DOM"/>
    <property type="match status" value="1"/>
</dbReference>
<dbReference type="InParanoid" id="E4XS57"/>
<evidence type="ECO:0000256" key="8">
    <source>
        <dbReference type="ARBA" id="ARBA00035720"/>
    </source>
</evidence>
<name>E4XS57_OIKDI</name>
<dbReference type="PANTHER" id="PTHR24056">
    <property type="entry name" value="CELL DIVISION PROTEIN KINASE"/>
    <property type="match status" value="1"/>
</dbReference>
<dbReference type="GO" id="GO:0005634">
    <property type="term" value="C:nucleus"/>
    <property type="evidence" value="ECO:0007669"/>
    <property type="project" value="TreeGrafter"/>
</dbReference>
<accession>E4XS57</accession>
<evidence type="ECO:0000256" key="11">
    <source>
        <dbReference type="ARBA" id="ARBA00048367"/>
    </source>
</evidence>
<dbReference type="OrthoDB" id="548217at2759"/>
<dbReference type="InterPro" id="IPR000719">
    <property type="entry name" value="Prot_kinase_dom"/>
</dbReference>
<keyword evidence="5" id="KW-0418">Kinase</keyword>
<comment type="catalytic activity">
    <reaction evidence="11">
        <text>L-seryl-[protein] + ATP = O-phospho-L-seryl-[protein] + ADP + H(+)</text>
        <dbReference type="Rhea" id="RHEA:17989"/>
        <dbReference type="Rhea" id="RHEA-COMP:9863"/>
        <dbReference type="Rhea" id="RHEA-COMP:11604"/>
        <dbReference type="ChEBI" id="CHEBI:15378"/>
        <dbReference type="ChEBI" id="CHEBI:29999"/>
        <dbReference type="ChEBI" id="CHEBI:30616"/>
        <dbReference type="ChEBI" id="CHEBI:83421"/>
        <dbReference type="ChEBI" id="CHEBI:456216"/>
        <dbReference type="EC" id="2.7.11.22"/>
    </reaction>
</comment>
<dbReference type="InterPro" id="IPR011009">
    <property type="entry name" value="Kinase-like_dom_sf"/>
</dbReference>
<dbReference type="SUPFAM" id="SSF56112">
    <property type="entry name" value="Protein kinase-like (PK-like)"/>
    <property type="match status" value="1"/>
</dbReference>
<dbReference type="Gene3D" id="1.10.510.10">
    <property type="entry name" value="Transferase(Phosphotransferase) domain 1"/>
    <property type="match status" value="1"/>
</dbReference>
<evidence type="ECO:0000256" key="4">
    <source>
        <dbReference type="ARBA" id="ARBA00022741"/>
    </source>
</evidence>
<dbReference type="InterPro" id="IPR050108">
    <property type="entry name" value="CDK"/>
</dbReference>
<proteinExistence type="predicted"/>
<sequence>MPASPSLVMDIATRWYRAPELLYGAHRYDFGVDLWAVGCIIGELFLFSALFPGQSDIEQLYLVVQTLGTPTDETWPGRKSLSNSLSDFMNS</sequence>
<keyword evidence="3" id="KW-0808">Transferase</keyword>
<evidence type="ECO:0000256" key="7">
    <source>
        <dbReference type="ARBA" id="ARBA00035711"/>
    </source>
</evidence>
<protein>
    <recommendedName>
        <fullName evidence="7">Cyclin-dependent kinase 20</fullName>
        <ecNumber evidence="1">2.7.11.22</ecNumber>
    </recommendedName>
    <alternativeName>
        <fullName evidence="8">Cell cycle-related kinase</fullName>
    </alternativeName>
    <alternativeName>
        <fullName evidence="9">Cell division protein kinase 20</fullName>
    </alternativeName>
</protein>
<evidence type="ECO:0000256" key="9">
    <source>
        <dbReference type="ARBA" id="ARBA00035723"/>
    </source>
</evidence>
<evidence type="ECO:0000256" key="6">
    <source>
        <dbReference type="ARBA" id="ARBA00022840"/>
    </source>
</evidence>
<evidence type="ECO:0000256" key="3">
    <source>
        <dbReference type="ARBA" id="ARBA00022679"/>
    </source>
</evidence>
<dbReference type="GO" id="GO:0005524">
    <property type="term" value="F:ATP binding"/>
    <property type="evidence" value="ECO:0007669"/>
    <property type="project" value="UniProtKB-KW"/>
</dbReference>
<dbReference type="EMBL" id="FN653130">
    <property type="protein sequence ID" value="CBY12605.1"/>
    <property type="molecule type" value="Genomic_DNA"/>
</dbReference>
<comment type="catalytic activity">
    <reaction evidence="10">
        <text>L-threonyl-[protein] + ATP = O-phospho-L-threonyl-[protein] + ADP + H(+)</text>
        <dbReference type="Rhea" id="RHEA:46608"/>
        <dbReference type="Rhea" id="RHEA-COMP:11060"/>
        <dbReference type="Rhea" id="RHEA-COMP:11605"/>
        <dbReference type="ChEBI" id="CHEBI:15378"/>
        <dbReference type="ChEBI" id="CHEBI:30013"/>
        <dbReference type="ChEBI" id="CHEBI:30616"/>
        <dbReference type="ChEBI" id="CHEBI:61977"/>
        <dbReference type="ChEBI" id="CHEBI:456216"/>
        <dbReference type="EC" id="2.7.11.22"/>
    </reaction>
</comment>
<gene>
    <name evidence="13" type="ORF">GSOID_T00002007001</name>
</gene>
<keyword evidence="14" id="KW-1185">Reference proteome</keyword>
<evidence type="ECO:0000256" key="1">
    <source>
        <dbReference type="ARBA" id="ARBA00012425"/>
    </source>
</evidence>
<evidence type="ECO:0000256" key="10">
    <source>
        <dbReference type="ARBA" id="ARBA00047811"/>
    </source>
</evidence>
<dbReference type="EC" id="2.7.11.22" evidence="1"/>
<keyword evidence="2" id="KW-0723">Serine/threonine-protein kinase</keyword>
<organism evidence="13">
    <name type="scientific">Oikopleura dioica</name>
    <name type="common">Tunicate</name>
    <dbReference type="NCBI Taxonomy" id="34765"/>
    <lineage>
        <taxon>Eukaryota</taxon>
        <taxon>Metazoa</taxon>
        <taxon>Chordata</taxon>
        <taxon>Tunicata</taxon>
        <taxon>Appendicularia</taxon>
        <taxon>Copelata</taxon>
        <taxon>Oikopleuridae</taxon>
        <taxon>Oikopleura</taxon>
    </lineage>
</organism>